<keyword evidence="2" id="KW-1185">Reference proteome</keyword>
<sequence length="87" mass="10376">MIKKITFISLTSSFIFAHKCLVTYIIKQAKPYIPQIFYQEWIPCKSLQKARKFEFNLGCKTQHITIRHKKYLARICPFSINSIKYTK</sequence>
<name>A0A292Y911_9BACT</name>
<evidence type="ECO:0000313" key="2">
    <source>
        <dbReference type="Proteomes" id="UP000217944"/>
    </source>
</evidence>
<organism evidence="1 2">
    <name type="scientific">Lebetimonas natsushimae</name>
    <dbReference type="NCBI Taxonomy" id="1936991"/>
    <lineage>
        <taxon>Bacteria</taxon>
        <taxon>Pseudomonadati</taxon>
        <taxon>Campylobacterota</taxon>
        <taxon>Epsilonproteobacteria</taxon>
        <taxon>Nautiliales</taxon>
        <taxon>Nautiliaceae</taxon>
        <taxon>Lebetimonas</taxon>
    </lineage>
</organism>
<evidence type="ECO:0000313" key="1">
    <source>
        <dbReference type="EMBL" id="GAX87362.1"/>
    </source>
</evidence>
<dbReference type="Proteomes" id="UP000217944">
    <property type="component" value="Unassembled WGS sequence"/>
</dbReference>
<gene>
    <name evidence="1" type="ORF">LNAT_P0657</name>
</gene>
<comment type="caution">
    <text evidence="1">The sequence shown here is derived from an EMBL/GenBank/DDBJ whole genome shotgun (WGS) entry which is preliminary data.</text>
</comment>
<dbReference type="EMBL" id="BDME01000001">
    <property type="protein sequence ID" value="GAX87362.1"/>
    <property type="molecule type" value="Genomic_DNA"/>
</dbReference>
<dbReference type="AlphaFoldDB" id="A0A292Y911"/>
<dbReference type="RefSeq" id="WP_096258503.1">
    <property type="nucleotide sequence ID" value="NZ_BDME01000001.1"/>
</dbReference>
<protein>
    <submittedName>
        <fullName evidence="1">Uncharacterized protein</fullName>
    </submittedName>
</protein>
<proteinExistence type="predicted"/>
<dbReference type="OrthoDB" id="9994909at2"/>
<reference evidence="1 2" key="1">
    <citation type="journal article" date="2017" name="Syst. Appl. Microbiol.">
        <title>Lebetimonas natsushimae sp. nov., a novel strictly anaerobic, moderately thermophilic chemoautotroph isolated from a deep-sea hydrothermal vent polychaete nest in the Mid-Okinawa Trough.</title>
        <authorList>
            <person name="Nagata R."/>
            <person name="Takaki Y."/>
            <person name="Tame A."/>
            <person name="Nunoura T."/>
            <person name="Muto H."/>
            <person name="Mino S."/>
            <person name="Sawayama S."/>
            <person name="Takai K."/>
            <person name="Nakagawa S."/>
        </authorList>
    </citation>
    <scope>NUCLEOTIDE SEQUENCE [LARGE SCALE GENOMIC DNA]</scope>
    <source>
        <strain evidence="1 2">HS1857</strain>
    </source>
</reference>
<accession>A0A292Y911</accession>